<dbReference type="EC" id="2.8.1.7" evidence="3"/>
<keyword evidence="7" id="KW-0408">Iron</keyword>
<keyword evidence="8" id="KW-0411">Iron-sulfur</keyword>
<name>A0A917NLD6_9BACL</name>
<comment type="similarity">
    <text evidence="2">Belongs to the class-V pyridoxal-phosphate-dependent aminotransferase family. NifS/IscS subfamily.</text>
</comment>
<dbReference type="InterPro" id="IPR020578">
    <property type="entry name" value="Aminotrans_V_PyrdxlP_BS"/>
</dbReference>
<dbReference type="RefSeq" id="WP_229776609.1">
    <property type="nucleotide sequence ID" value="NZ_BMOY01000020.1"/>
</dbReference>
<dbReference type="Pfam" id="PF00266">
    <property type="entry name" value="Aminotran_5"/>
    <property type="match status" value="1"/>
</dbReference>
<evidence type="ECO:0000256" key="7">
    <source>
        <dbReference type="ARBA" id="ARBA00023004"/>
    </source>
</evidence>
<feature type="domain" description="Aminotransferase class V" evidence="11">
    <location>
        <begin position="6"/>
        <end position="367"/>
    </location>
</feature>
<dbReference type="EMBL" id="BMOY01000020">
    <property type="protein sequence ID" value="GGJ06394.1"/>
    <property type="molecule type" value="Genomic_DNA"/>
</dbReference>
<evidence type="ECO:0000256" key="10">
    <source>
        <dbReference type="RuleBase" id="RU004504"/>
    </source>
</evidence>
<evidence type="ECO:0000256" key="3">
    <source>
        <dbReference type="ARBA" id="ARBA00012239"/>
    </source>
</evidence>
<protein>
    <recommendedName>
        <fullName evidence="3">cysteine desulfurase</fullName>
        <ecNumber evidence="3">2.8.1.7</ecNumber>
    </recommendedName>
</protein>
<dbReference type="InterPro" id="IPR015424">
    <property type="entry name" value="PyrdxlP-dep_Trfase"/>
</dbReference>
<keyword evidence="6" id="KW-0663">Pyridoxal phosphate</keyword>
<dbReference type="PROSITE" id="PS00595">
    <property type="entry name" value="AA_TRANSFER_CLASS_5"/>
    <property type="match status" value="1"/>
</dbReference>
<reference evidence="12" key="1">
    <citation type="journal article" date="2014" name="Int. J. Syst. Evol. Microbiol.">
        <title>Complete genome sequence of Corynebacterium casei LMG S-19264T (=DSM 44701T), isolated from a smear-ripened cheese.</title>
        <authorList>
            <consortium name="US DOE Joint Genome Institute (JGI-PGF)"/>
            <person name="Walter F."/>
            <person name="Albersmeier A."/>
            <person name="Kalinowski J."/>
            <person name="Ruckert C."/>
        </authorList>
    </citation>
    <scope>NUCLEOTIDE SEQUENCE</scope>
    <source>
        <strain evidence="12">JCM 18487</strain>
    </source>
</reference>
<evidence type="ECO:0000256" key="5">
    <source>
        <dbReference type="ARBA" id="ARBA00022723"/>
    </source>
</evidence>
<dbReference type="GO" id="GO:0051536">
    <property type="term" value="F:iron-sulfur cluster binding"/>
    <property type="evidence" value="ECO:0007669"/>
    <property type="project" value="UniProtKB-KW"/>
</dbReference>
<evidence type="ECO:0000256" key="8">
    <source>
        <dbReference type="ARBA" id="ARBA00023014"/>
    </source>
</evidence>
<dbReference type="Gene3D" id="1.10.260.50">
    <property type="match status" value="1"/>
</dbReference>
<dbReference type="GO" id="GO:0031071">
    <property type="term" value="F:cysteine desulfurase activity"/>
    <property type="evidence" value="ECO:0007669"/>
    <property type="project" value="UniProtKB-EC"/>
</dbReference>
<dbReference type="Gene3D" id="3.40.640.10">
    <property type="entry name" value="Type I PLP-dependent aspartate aminotransferase-like (Major domain)"/>
    <property type="match status" value="1"/>
</dbReference>
<reference evidence="12" key="2">
    <citation type="submission" date="2020-09" db="EMBL/GenBank/DDBJ databases">
        <authorList>
            <person name="Sun Q."/>
            <person name="Ohkuma M."/>
        </authorList>
    </citation>
    <scope>NUCLEOTIDE SEQUENCE</scope>
    <source>
        <strain evidence="12">JCM 18487</strain>
    </source>
</reference>
<evidence type="ECO:0000256" key="9">
    <source>
        <dbReference type="ARBA" id="ARBA00050776"/>
    </source>
</evidence>
<evidence type="ECO:0000256" key="2">
    <source>
        <dbReference type="ARBA" id="ARBA00006490"/>
    </source>
</evidence>
<keyword evidence="4" id="KW-0808">Transferase</keyword>
<gene>
    <name evidence="12" type="ORF">GCM10010885_14450</name>
</gene>
<dbReference type="InterPro" id="IPR015422">
    <property type="entry name" value="PyrdxlP-dep_Trfase_small"/>
</dbReference>
<evidence type="ECO:0000259" key="11">
    <source>
        <dbReference type="Pfam" id="PF00266"/>
    </source>
</evidence>
<keyword evidence="5" id="KW-0479">Metal-binding</keyword>
<evidence type="ECO:0000256" key="6">
    <source>
        <dbReference type="ARBA" id="ARBA00022898"/>
    </source>
</evidence>
<proteinExistence type="inferred from homology"/>
<dbReference type="PANTHER" id="PTHR11601">
    <property type="entry name" value="CYSTEINE DESULFURYLASE FAMILY MEMBER"/>
    <property type="match status" value="1"/>
</dbReference>
<dbReference type="InterPro" id="IPR000192">
    <property type="entry name" value="Aminotrans_V_dom"/>
</dbReference>
<organism evidence="12 13">
    <name type="scientific">Alicyclobacillus cellulosilyticus</name>
    <dbReference type="NCBI Taxonomy" id="1003997"/>
    <lineage>
        <taxon>Bacteria</taxon>
        <taxon>Bacillati</taxon>
        <taxon>Bacillota</taxon>
        <taxon>Bacilli</taxon>
        <taxon>Bacillales</taxon>
        <taxon>Alicyclobacillaceae</taxon>
        <taxon>Alicyclobacillus</taxon>
    </lineage>
</organism>
<comment type="caution">
    <text evidence="12">The sequence shown here is derived from an EMBL/GenBank/DDBJ whole genome shotgun (WGS) entry which is preliminary data.</text>
</comment>
<dbReference type="InterPro" id="IPR015421">
    <property type="entry name" value="PyrdxlP-dep_Trfase_major"/>
</dbReference>
<dbReference type="SUPFAM" id="SSF53383">
    <property type="entry name" value="PLP-dependent transferases"/>
    <property type="match status" value="1"/>
</dbReference>
<accession>A0A917NLD6</accession>
<comment type="catalytic activity">
    <reaction evidence="9">
        <text>(sulfur carrier)-H + L-cysteine = (sulfur carrier)-SH + L-alanine</text>
        <dbReference type="Rhea" id="RHEA:43892"/>
        <dbReference type="Rhea" id="RHEA-COMP:14737"/>
        <dbReference type="Rhea" id="RHEA-COMP:14739"/>
        <dbReference type="ChEBI" id="CHEBI:29917"/>
        <dbReference type="ChEBI" id="CHEBI:35235"/>
        <dbReference type="ChEBI" id="CHEBI:57972"/>
        <dbReference type="ChEBI" id="CHEBI:64428"/>
        <dbReference type="EC" id="2.8.1.7"/>
    </reaction>
</comment>
<dbReference type="PANTHER" id="PTHR11601:SF34">
    <property type="entry name" value="CYSTEINE DESULFURASE"/>
    <property type="match status" value="1"/>
</dbReference>
<sequence length="385" mass="40495">MGAGVIYLDNAATTPMADEVWAAMAAVAAEYGNPSSLHARGRDARAVVETARRQVAAFIGAAPGDVVFTSGGTEANHLALFGAWLAAGADGRVRRHVVTTAVEHHSVLEPCRALRQFGAEVTFVRPRPDGTLAVADVVSALRPDTLCVSVMAVNNETGAVYPVSDIAAAVKQADSQVVVHCDMVQALGVVPVRVEDTGIDLATFSAHKIHGPKGVGALYVRRGTRWQPVLRGGAQERGRRAGTENVLGIAGFGAACARLARIGMEEHTRHLAEVRAAFWQPVSRLPGVRVNSPPDGSPAILNVAFRGVRNDILLMRLDLEGVLASAGSACTAGSLEPSHVLLACGQAEEEAREAVRFSFSGMTTVDEARAAGELVVRVVSRLRRA</sequence>
<dbReference type="InterPro" id="IPR016454">
    <property type="entry name" value="Cysteine_dSase"/>
</dbReference>
<dbReference type="AlphaFoldDB" id="A0A917NLD6"/>
<dbReference type="Proteomes" id="UP000637695">
    <property type="component" value="Unassembled WGS sequence"/>
</dbReference>
<evidence type="ECO:0000256" key="4">
    <source>
        <dbReference type="ARBA" id="ARBA00022679"/>
    </source>
</evidence>
<dbReference type="GO" id="GO:0046872">
    <property type="term" value="F:metal ion binding"/>
    <property type="evidence" value="ECO:0007669"/>
    <property type="project" value="UniProtKB-KW"/>
</dbReference>
<evidence type="ECO:0000313" key="13">
    <source>
        <dbReference type="Proteomes" id="UP000637695"/>
    </source>
</evidence>
<comment type="cofactor">
    <cofactor evidence="1 10">
        <name>pyridoxal 5'-phosphate</name>
        <dbReference type="ChEBI" id="CHEBI:597326"/>
    </cofactor>
</comment>
<dbReference type="PIRSF" id="PIRSF005572">
    <property type="entry name" value="NifS"/>
    <property type="match status" value="1"/>
</dbReference>
<keyword evidence="13" id="KW-1185">Reference proteome</keyword>
<evidence type="ECO:0000313" key="12">
    <source>
        <dbReference type="EMBL" id="GGJ06394.1"/>
    </source>
</evidence>
<evidence type="ECO:0000256" key="1">
    <source>
        <dbReference type="ARBA" id="ARBA00001933"/>
    </source>
</evidence>
<dbReference type="Gene3D" id="3.90.1150.10">
    <property type="entry name" value="Aspartate Aminotransferase, domain 1"/>
    <property type="match status" value="1"/>
</dbReference>